<comment type="caution">
    <text evidence="2">The sequence shown here is derived from an EMBL/GenBank/DDBJ whole genome shotgun (WGS) entry which is preliminary data.</text>
</comment>
<feature type="compositionally biased region" description="Basic residues" evidence="1">
    <location>
        <begin position="216"/>
        <end position="228"/>
    </location>
</feature>
<feature type="region of interest" description="Disordered" evidence="1">
    <location>
        <begin position="65"/>
        <end position="228"/>
    </location>
</feature>
<proteinExistence type="predicted"/>
<reference evidence="2 3" key="1">
    <citation type="journal article" date="2021" name="Elife">
        <title>Chloroplast acquisition without the gene transfer in kleptoplastic sea slugs, Plakobranchus ocellatus.</title>
        <authorList>
            <person name="Maeda T."/>
            <person name="Takahashi S."/>
            <person name="Yoshida T."/>
            <person name="Shimamura S."/>
            <person name="Takaki Y."/>
            <person name="Nagai Y."/>
            <person name="Toyoda A."/>
            <person name="Suzuki Y."/>
            <person name="Arimoto A."/>
            <person name="Ishii H."/>
            <person name="Satoh N."/>
            <person name="Nishiyama T."/>
            <person name="Hasebe M."/>
            <person name="Maruyama T."/>
            <person name="Minagawa J."/>
            <person name="Obokata J."/>
            <person name="Shigenobu S."/>
        </authorList>
    </citation>
    <scope>NUCLEOTIDE SEQUENCE [LARGE SCALE GENOMIC DNA]</scope>
</reference>
<sequence>MVLKLCTGYSDREPERNTMNMRPESLEEATVYILQYQFSHRIEKERINSPEVAFRSVCSRCYYSEERSPPHREYRERDVTSVRSRAEGSQNPGESSGRDVDGQDGVEGAEQGGRQERKKIDVSDASVARGDNRCSPGDYLKDSYPNKALNPNGLDSLSEQQKVDNLNGLDPPDKPQKLVNPNSSVPPYQPQRKIPNVLASADRLRRTKDRPSQPKRSCRTSRQKKPLR</sequence>
<gene>
    <name evidence="2" type="ORF">PoB_001158700</name>
</gene>
<evidence type="ECO:0000313" key="2">
    <source>
        <dbReference type="EMBL" id="GFN85081.1"/>
    </source>
</evidence>
<dbReference type="EMBL" id="BLXT01001362">
    <property type="protein sequence ID" value="GFN85081.1"/>
    <property type="molecule type" value="Genomic_DNA"/>
</dbReference>
<dbReference type="AlphaFoldDB" id="A0AAV3YQ27"/>
<feature type="compositionally biased region" description="Polar residues" evidence="1">
    <location>
        <begin position="153"/>
        <end position="164"/>
    </location>
</feature>
<dbReference type="Proteomes" id="UP000735302">
    <property type="component" value="Unassembled WGS sequence"/>
</dbReference>
<feature type="compositionally biased region" description="Basic and acidic residues" evidence="1">
    <location>
        <begin position="65"/>
        <end position="86"/>
    </location>
</feature>
<feature type="compositionally biased region" description="Basic and acidic residues" evidence="1">
    <location>
        <begin position="113"/>
        <end position="122"/>
    </location>
</feature>
<accession>A0AAV3YQ27</accession>
<evidence type="ECO:0000313" key="3">
    <source>
        <dbReference type="Proteomes" id="UP000735302"/>
    </source>
</evidence>
<protein>
    <submittedName>
        <fullName evidence="2">Uncharacterized protein</fullName>
    </submittedName>
</protein>
<keyword evidence="3" id="KW-1185">Reference proteome</keyword>
<evidence type="ECO:0000256" key="1">
    <source>
        <dbReference type="SAM" id="MobiDB-lite"/>
    </source>
</evidence>
<organism evidence="2 3">
    <name type="scientific">Plakobranchus ocellatus</name>
    <dbReference type="NCBI Taxonomy" id="259542"/>
    <lineage>
        <taxon>Eukaryota</taxon>
        <taxon>Metazoa</taxon>
        <taxon>Spiralia</taxon>
        <taxon>Lophotrochozoa</taxon>
        <taxon>Mollusca</taxon>
        <taxon>Gastropoda</taxon>
        <taxon>Heterobranchia</taxon>
        <taxon>Euthyneura</taxon>
        <taxon>Panpulmonata</taxon>
        <taxon>Sacoglossa</taxon>
        <taxon>Placobranchoidea</taxon>
        <taxon>Plakobranchidae</taxon>
        <taxon>Plakobranchus</taxon>
    </lineage>
</organism>
<name>A0AAV3YQ27_9GAST</name>